<evidence type="ECO:0000313" key="8">
    <source>
        <dbReference type="EMBL" id="CAG9805163.1"/>
    </source>
</evidence>
<evidence type="ECO:0000259" key="7">
    <source>
        <dbReference type="Pfam" id="PF00151"/>
    </source>
</evidence>
<dbReference type="Pfam" id="PF00151">
    <property type="entry name" value="Lipase"/>
    <property type="match status" value="1"/>
</dbReference>
<dbReference type="InterPro" id="IPR033906">
    <property type="entry name" value="Lipase_N"/>
</dbReference>
<sequence>MKIPQRSIEIFLFVVLNFNLTPISSQQIPTTEETDAFFIGPCAWVLSNRKCPDADVKFYLYTRSNADDRQLIHVEDCWDNSNISTSFYNPRYPVKVIIHGYNSDMMLAPLIDAKNEYLQRGDYNLFFVDWSTLAPGPCYPSAVHNTRHVGVCVAQLISRIRETGNEDIHLVGFSLGAHVCNYASTTLRNDNYTIPRITGLDPAMPLFVTSDLDSKLDASDADFVDVLHTNALVQGQIERCGHVDFYLNGGVLQPGCSGYGTNPFQCSHHRAPDYFAESIQSVVGFWGWKCQSYFYYLLGMCTPKSESQTQAGEDCRSSSRGLYFINTNAASPFAVGRLTESENSFKAHQQQRQNPQQITVNPILHADPFQREIDIFGKLEGNFNNLLYSQDDEDSNDVYFTNHGSNLMTHNFINRLRHKNVDDSEILSTFNDRINRKIKKQSKPRPNSRYATSSRNDDSHNEIPHST</sequence>
<proteinExistence type="inferred from homology"/>
<dbReference type="GO" id="GO:0005615">
    <property type="term" value="C:extracellular space"/>
    <property type="evidence" value="ECO:0007669"/>
    <property type="project" value="TreeGrafter"/>
</dbReference>
<dbReference type="EMBL" id="OU895878">
    <property type="protein sequence ID" value="CAG9805163.1"/>
    <property type="molecule type" value="Genomic_DNA"/>
</dbReference>
<protein>
    <recommendedName>
        <fullName evidence="7">Lipase domain-containing protein</fullName>
    </recommendedName>
</protein>
<dbReference type="GO" id="GO:0017171">
    <property type="term" value="F:serine hydrolase activity"/>
    <property type="evidence" value="ECO:0007669"/>
    <property type="project" value="TreeGrafter"/>
</dbReference>
<feature type="compositionally biased region" description="Basic and acidic residues" evidence="5">
    <location>
        <begin position="455"/>
        <end position="467"/>
    </location>
</feature>
<reference evidence="8" key="1">
    <citation type="submission" date="2022-01" db="EMBL/GenBank/DDBJ databases">
        <authorList>
            <person name="King R."/>
        </authorList>
    </citation>
    <scope>NUCLEOTIDE SEQUENCE</scope>
</reference>
<dbReference type="Proteomes" id="UP001153620">
    <property type="component" value="Chromosome 2"/>
</dbReference>
<evidence type="ECO:0000313" key="9">
    <source>
        <dbReference type="Proteomes" id="UP001153620"/>
    </source>
</evidence>
<name>A0A9N9RWK9_9DIPT</name>
<evidence type="ECO:0000256" key="4">
    <source>
        <dbReference type="RuleBase" id="RU004262"/>
    </source>
</evidence>
<organism evidence="8 9">
    <name type="scientific">Chironomus riparius</name>
    <dbReference type="NCBI Taxonomy" id="315576"/>
    <lineage>
        <taxon>Eukaryota</taxon>
        <taxon>Metazoa</taxon>
        <taxon>Ecdysozoa</taxon>
        <taxon>Arthropoda</taxon>
        <taxon>Hexapoda</taxon>
        <taxon>Insecta</taxon>
        <taxon>Pterygota</taxon>
        <taxon>Neoptera</taxon>
        <taxon>Endopterygota</taxon>
        <taxon>Diptera</taxon>
        <taxon>Nematocera</taxon>
        <taxon>Chironomoidea</taxon>
        <taxon>Chironomidae</taxon>
        <taxon>Chironominae</taxon>
        <taxon>Chironomus</taxon>
    </lineage>
</organism>
<feature type="chain" id="PRO_5040422011" description="Lipase domain-containing protein" evidence="6">
    <location>
        <begin position="26"/>
        <end position="467"/>
    </location>
</feature>
<feature type="region of interest" description="Disordered" evidence="5">
    <location>
        <begin position="439"/>
        <end position="467"/>
    </location>
</feature>
<dbReference type="InterPro" id="IPR029058">
    <property type="entry name" value="AB_hydrolase_fold"/>
</dbReference>
<dbReference type="Gene3D" id="3.40.50.1820">
    <property type="entry name" value="alpha/beta hydrolase"/>
    <property type="match status" value="1"/>
</dbReference>
<evidence type="ECO:0000256" key="1">
    <source>
        <dbReference type="ARBA" id="ARBA00004613"/>
    </source>
</evidence>
<keyword evidence="9" id="KW-1185">Reference proteome</keyword>
<dbReference type="AlphaFoldDB" id="A0A9N9RWK9"/>
<evidence type="ECO:0000256" key="3">
    <source>
        <dbReference type="ARBA" id="ARBA00022525"/>
    </source>
</evidence>
<dbReference type="GO" id="GO:0016298">
    <property type="term" value="F:lipase activity"/>
    <property type="evidence" value="ECO:0007669"/>
    <property type="project" value="InterPro"/>
</dbReference>
<dbReference type="FunFam" id="3.40.50.1820:FF:000076">
    <property type="entry name" value="phospholipase A1"/>
    <property type="match status" value="1"/>
</dbReference>
<dbReference type="PANTHER" id="PTHR11610:SF151">
    <property type="entry name" value="PHOSPHOLIPASE A1 MEMBER A-LIKE PROTEIN"/>
    <property type="match status" value="1"/>
</dbReference>
<accession>A0A9N9RWK9</accession>
<evidence type="ECO:0000256" key="6">
    <source>
        <dbReference type="SAM" id="SignalP"/>
    </source>
</evidence>
<evidence type="ECO:0000256" key="2">
    <source>
        <dbReference type="ARBA" id="ARBA00010701"/>
    </source>
</evidence>
<gene>
    <name evidence="8" type="ORF">CHIRRI_LOCUS8040</name>
</gene>
<dbReference type="InterPro" id="IPR000734">
    <property type="entry name" value="TAG_lipase"/>
</dbReference>
<dbReference type="CDD" id="cd00707">
    <property type="entry name" value="Pancreat_lipase_like"/>
    <property type="match status" value="1"/>
</dbReference>
<dbReference type="SUPFAM" id="SSF53474">
    <property type="entry name" value="alpha/beta-Hydrolases"/>
    <property type="match status" value="1"/>
</dbReference>
<dbReference type="PANTHER" id="PTHR11610">
    <property type="entry name" value="LIPASE"/>
    <property type="match status" value="1"/>
</dbReference>
<evidence type="ECO:0000256" key="5">
    <source>
        <dbReference type="SAM" id="MobiDB-lite"/>
    </source>
</evidence>
<reference evidence="8" key="2">
    <citation type="submission" date="2022-10" db="EMBL/GenBank/DDBJ databases">
        <authorList>
            <consortium name="ENA_rothamsted_submissions"/>
            <consortium name="culmorum"/>
            <person name="King R."/>
        </authorList>
    </citation>
    <scope>NUCLEOTIDE SEQUENCE</scope>
</reference>
<keyword evidence="3" id="KW-0964">Secreted</keyword>
<comment type="subcellular location">
    <subcellularLocation>
        <location evidence="1">Secreted</location>
    </subcellularLocation>
</comment>
<comment type="similarity">
    <text evidence="2 4">Belongs to the AB hydrolase superfamily. Lipase family.</text>
</comment>
<dbReference type="InterPro" id="IPR013818">
    <property type="entry name" value="Lipase"/>
</dbReference>
<dbReference type="GO" id="GO:0016042">
    <property type="term" value="P:lipid catabolic process"/>
    <property type="evidence" value="ECO:0007669"/>
    <property type="project" value="TreeGrafter"/>
</dbReference>
<feature type="domain" description="Lipase" evidence="7">
    <location>
        <begin position="48"/>
        <end position="333"/>
    </location>
</feature>
<feature type="signal peptide" evidence="6">
    <location>
        <begin position="1"/>
        <end position="25"/>
    </location>
</feature>
<keyword evidence="6" id="KW-0732">Signal</keyword>
<dbReference type="OrthoDB" id="199913at2759"/>